<accession>A0AA36EXY5</accession>
<keyword evidence="3" id="KW-1185">Reference proteome</keyword>
<dbReference type="Proteomes" id="UP001162480">
    <property type="component" value="Chromosome 2"/>
</dbReference>
<name>A0AA36EXY5_OCTVU</name>
<dbReference type="EMBL" id="OX597815">
    <property type="protein sequence ID" value="CAI9718371.1"/>
    <property type="molecule type" value="Genomic_DNA"/>
</dbReference>
<reference evidence="2" key="1">
    <citation type="submission" date="2023-08" db="EMBL/GenBank/DDBJ databases">
        <authorList>
            <person name="Alioto T."/>
            <person name="Alioto T."/>
            <person name="Gomez Garrido J."/>
        </authorList>
    </citation>
    <scope>NUCLEOTIDE SEQUENCE</scope>
</reference>
<feature type="compositionally biased region" description="Polar residues" evidence="1">
    <location>
        <begin position="48"/>
        <end position="59"/>
    </location>
</feature>
<organism evidence="2 3">
    <name type="scientific">Octopus vulgaris</name>
    <name type="common">Common octopus</name>
    <dbReference type="NCBI Taxonomy" id="6645"/>
    <lineage>
        <taxon>Eukaryota</taxon>
        <taxon>Metazoa</taxon>
        <taxon>Spiralia</taxon>
        <taxon>Lophotrochozoa</taxon>
        <taxon>Mollusca</taxon>
        <taxon>Cephalopoda</taxon>
        <taxon>Coleoidea</taxon>
        <taxon>Octopodiformes</taxon>
        <taxon>Octopoda</taxon>
        <taxon>Incirrata</taxon>
        <taxon>Octopodidae</taxon>
        <taxon>Octopus</taxon>
    </lineage>
</organism>
<dbReference type="AlphaFoldDB" id="A0AA36EXY5"/>
<evidence type="ECO:0000313" key="3">
    <source>
        <dbReference type="Proteomes" id="UP001162480"/>
    </source>
</evidence>
<protein>
    <submittedName>
        <fullName evidence="2">Uncharacterized protein</fullName>
    </submittedName>
</protein>
<gene>
    <name evidence="2" type="ORF">OCTVUL_1B014963</name>
</gene>
<evidence type="ECO:0000256" key="1">
    <source>
        <dbReference type="SAM" id="MobiDB-lite"/>
    </source>
</evidence>
<sequence>MVWWAPIVDLLYITEFSKEALKSSKNDLEKALNLLNNYDGILPPNPTSPLQSPQENTQEQDMKEKEVLDNFRKILPRDSEDYLDFLLIEESQILSDYLSLLEHV</sequence>
<proteinExistence type="predicted"/>
<feature type="region of interest" description="Disordered" evidence="1">
    <location>
        <begin position="42"/>
        <end position="63"/>
    </location>
</feature>
<evidence type="ECO:0000313" key="2">
    <source>
        <dbReference type="EMBL" id="CAI9718371.1"/>
    </source>
</evidence>